<dbReference type="PIRSF" id="PIRSF034247">
    <property type="entry name" value="RCAS1"/>
    <property type="match status" value="1"/>
</dbReference>
<evidence type="ECO:0000313" key="3">
    <source>
        <dbReference type="RefSeq" id="XP_014677928.1"/>
    </source>
</evidence>
<feature type="region of interest" description="Disordered" evidence="1">
    <location>
        <begin position="199"/>
        <end position="225"/>
    </location>
</feature>
<dbReference type="RefSeq" id="XP_014677928.1">
    <property type="nucleotide sequence ID" value="XM_014822442.1"/>
</dbReference>
<evidence type="ECO:0000256" key="1">
    <source>
        <dbReference type="SAM" id="MobiDB-lite"/>
    </source>
</evidence>
<dbReference type="GeneID" id="106817748"/>
<feature type="compositionally biased region" description="Basic residues" evidence="1">
    <location>
        <begin position="205"/>
        <end position="215"/>
    </location>
</feature>
<feature type="compositionally biased region" description="Polar residues" evidence="1">
    <location>
        <begin position="216"/>
        <end position="225"/>
    </location>
</feature>
<protein>
    <submittedName>
        <fullName evidence="3">Receptor-binding cancer antigen expressed on SiSo cells-like</fullName>
    </submittedName>
</protein>
<gene>
    <name evidence="3" type="primary">LOC106817748</name>
</gene>
<organism evidence="2 3">
    <name type="scientific">Priapulus caudatus</name>
    <name type="common">Priapulid worm</name>
    <dbReference type="NCBI Taxonomy" id="37621"/>
    <lineage>
        <taxon>Eukaryota</taxon>
        <taxon>Metazoa</taxon>
        <taxon>Ecdysozoa</taxon>
        <taxon>Scalidophora</taxon>
        <taxon>Priapulida</taxon>
        <taxon>Priapulimorpha</taxon>
        <taxon>Priapulimorphida</taxon>
        <taxon>Priapulidae</taxon>
        <taxon>Priapulus</taxon>
    </lineage>
</organism>
<dbReference type="InterPro" id="IPR017025">
    <property type="entry name" value="Cancer-assoc_antigen_RCAS1"/>
</dbReference>
<dbReference type="PANTHER" id="PTHR15208">
    <property type="entry name" value="RECEPTOR-BINDING CANCER ANTIGEN EXPRESSED ON SISO CELLS CANCER ASSOCIATED SURFACE ANTIGEN RCAS1 ESTROGEN RECEPTOR-BINDING FRAGMENT- ASSOCIATED GENE 9 PROTEIN"/>
    <property type="match status" value="1"/>
</dbReference>
<reference evidence="3" key="1">
    <citation type="submission" date="2025-08" db="UniProtKB">
        <authorList>
            <consortium name="RefSeq"/>
        </authorList>
    </citation>
    <scope>IDENTIFICATION</scope>
</reference>
<dbReference type="PANTHER" id="PTHR15208:SF2">
    <property type="entry name" value="RECEPTOR-BINDING CANCER ANTIGEN EXPRESSED ON SISO CELLS"/>
    <property type="match status" value="1"/>
</dbReference>
<accession>A0ABM1F0F7</accession>
<dbReference type="Proteomes" id="UP000695022">
    <property type="component" value="Unplaced"/>
</dbReference>
<sequence>MFRIIGRKISGVFFFFLNLLKRALCCLRLRRRKLSKSLLPISNADLEHISVPMGFSGPPGEDTLEEQVSWENWGITSVSHSQEMQTQDAHTNNLISGGKYSSTKMQPAPELEEEPNFFENMTPSVRRPKKVLIHKKEELAPRDDAPNRLQMDAISGLPAQGPELGAWVESNNLWEDDTDEVSWDADAVIREKRKQERERRLAEHVRKKQDHHAKKQATSLSKMVR</sequence>
<proteinExistence type="predicted"/>
<name>A0ABM1F0F7_PRICU</name>
<evidence type="ECO:0000313" key="2">
    <source>
        <dbReference type="Proteomes" id="UP000695022"/>
    </source>
</evidence>
<keyword evidence="2" id="KW-1185">Reference proteome</keyword>